<dbReference type="AlphaFoldDB" id="A0ABD1GLY1"/>
<accession>A0ABD1GLY1</accession>
<evidence type="ECO:0000313" key="1">
    <source>
        <dbReference type="EMBL" id="KAL1545143.1"/>
    </source>
</evidence>
<protein>
    <recommendedName>
        <fullName evidence="3">Secreted protein</fullName>
    </recommendedName>
</protein>
<dbReference type="PROSITE" id="PS51257">
    <property type="entry name" value="PROKAR_LIPOPROTEIN"/>
    <property type="match status" value="1"/>
</dbReference>
<proteinExistence type="predicted"/>
<organism evidence="1 2">
    <name type="scientific">Salvia divinorum</name>
    <name type="common">Maria pastora</name>
    <name type="synonym">Diviner's sage</name>
    <dbReference type="NCBI Taxonomy" id="28513"/>
    <lineage>
        <taxon>Eukaryota</taxon>
        <taxon>Viridiplantae</taxon>
        <taxon>Streptophyta</taxon>
        <taxon>Embryophyta</taxon>
        <taxon>Tracheophyta</taxon>
        <taxon>Spermatophyta</taxon>
        <taxon>Magnoliopsida</taxon>
        <taxon>eudicotyledons</taxon>
        <taxon>Gunneridae</taxon>
        <taxon>Pentapetalae</taxon>
        <taxon>asterids</taxon>
        <taxon>lamiids</taxon>
        <taxon>Lamiales</taxon>
        <taxon>Lamiaceae</taxon>
        <taxon>Nepetoideae</taxon>
        <taxon>Mentheae</taxon>
        <taxon>Salviinae</taxon>
        <taxon>Salvia</taxon>
        <taxon>Salvia subgen. Calosphace</taxon>
    </lineage>
</organism>
<comment type="caution">
    <text evidence="1">The sequence shown here is derived from an EMBL/GenBank/DDBJ whole genome shotgun (WGS) entry which is preliminary data.</text>
</comment>
<sequence length="89" mass="9455">MVWPRSSSALPDASSVIFSSLAVACSSFTSGGYLVGEIPNLPSKWFKIGVIYRTAVVAVAITGKNLRPEEHAWGIGVSRNGSTSFLKKP</sequence>
<gene>
    <name evidence="1" type="ORF">AAHA92_21899</name>
</gene>
<reference evidence="1 2" key="1">
    <citation type="submission" date="2024-06" db="EMBL/GenBank/DDBJ databases">
        <title>A chromosome level genome sequence of Diviner's sage (Salvia divinorum).</title>
        <authorList>
            <person name="Ford S.A."/>
            <person name="Ro D.-K."/>
            <person name="Ness R.W."/>
            <person name="Phillips M.A."/>
        </authorList>
    </citation>
    <scope>NUCLEOTIDE SEQUENCE [LARGE SCALE GENOMIC DNA]</scope>
    <source>
        <strain evidence="1">SAF-2024a</strain>
        <tissue evidence="1">Leaf</tissue>
    </source>
</reference>
<keyword evidence="2" id="KW-1185">Reference proteome</keyword>
<dbReference type="EMBL" id="JBEAFC010000008">
    <property type="protein sequence ID" value="KAL1545143.1"/>
    <property type="molecule type" value="Genomic_DNA"/>
</dbReference>
<name>A0ABD1GLY1_SALDI</name>
<evidence type="ECO:0008006" key="3">
    <source>
        <dbReference type="Google" id="ProtNLM"/>
    </source>
</evidence>
<evidence type="ECO:0000313" key="2">
    <source>
        <dbReference type="Proteomes" id="UP001567538"/>
    </source>
</evidence>
<dbReference type="Proteomes" id="UP001567538">
    <property type="component" value="Unassembled WGS sequence"/>
</dbReference>